<dbReference type="SUPFAM" id="SSF53639">
    <property type="entry name" value="AraD/HMP-PK domain-like"/>
    <property type="match status" value="1"/>
</dbReference>
<evidence type="ECO:0000313" key="5">
    <source>
        <dbReference type="Proteomes" id="UP000007384"/>
    </source>
</evidence>
<dbReference type="GO" id="GO:0016832">
    <property type="term" value="F:aldehyde-lyase activity"/>
    <property type="evidence" value="ECO:0007669"/>
    <property type="project" value="TreeGrafter"/>
</dbReference>
<dbReference type="Pfam" id="PF00596">
    <property type="entry name" value="Aldolase_II"/>
    <property type="match status" value="1"/>
</dbReference>
<dbReference type="Gene3D" id="3.40.225.10">
    <property type="entry name" value="Class II aldolase/adducin N-terminal domain"/>
    <property type="match status" value="1"/>
</dbReference>
<dbReference type="InterPro" id="IPR036409">
    <property type="entry name" value="Aldolase_II/adducin_N_sf"/>
</dbReference>
<keyword evidence="1" id="KW-0479">Metal-binding</keyword>
<organism evidence="4 5">
    <name type="scientific">Fervidobacterium pennivorans (strain DSM 9078 / Ven5)</name>
    <dbReference type="NCBI Taxonomy" id="771875"/>
    <lineage>
        <taxon>Bacteria</taxon>
        <taxon>Thermotogati</taxon>
        <taxon>Thermotogota</taxon>
        <taxon>Thermotogae</taxon>
        <taxon>Thermotogales</taxon>
        <taxon>Fervidobacteriaceae</taxon>
        <taxon>Fervidobacterium</taxon>
    </lineage>
</organism>
<evidence type="ECO:0000256" key="2">
    <source>
        <dbReference type="ARBA" id="ARBA00023239"/>
    </source>
</evidence>
<keyword evidence="2" id="KW-0456">Lyase</keyword>
<dbReference type="GO" id="GO:0005829">
    <property type="term" value="C:cytosol"/>
    <property type="evidence" value="ECO:0007669"/>
    <property type="project" value="TreeGrafter"/>
</dbReference>
<dbReference type="HOGENOM" id="CLU_006033_3_1_0"/>
<evidence type="ECO:0000256" key="1">
    <source>
        <dbReference type="ARBA" id="ARBA00022723"/>
    </source>
</evidence>
<dbReference type="Proteomes" id="UP000007384">
    <property type="component" value="Chromosome"/>
</dbReference>
<dbReference type="AlphaFoldDB" id="H9UBR6"/>
<dbReference type="InterPro" id="IPR050197">
    <property type="entry name" value="Aldolase_class_II_sugar_metab"/>
</dbReference>
<dbReference type="RefSeq" id="WP_014451402.1">
    <property type="nucleotide sequence ID" value="NC_017095.1"/>
</dbReference>
<accession>H9UBR6</accession>
<dbReference type="SMART" id="SM01007">
    <property type="entry name" value="Aldolase_II"/>
    <property type="match status" value="1"/>
</dbReference>
<keyword evidence="5" id="KW-1185">Reference proteome</keyword>
<sequence>MAKKTKKSVEKFSFNYDIAESIVNYARKVSEEGLTKGTWGNISVRDGGYIYITPSGFPYDKLTPKHIIVVDNEGRKVYGELTPSSELPLHIEIYEKRADVHAIIHTHPVYSTIVSVTLKEIPPIVEDAVMILGERLFVSEYALPGTEELARNAIKALGNNHCVFLRNHGLVTVGENLQEALIATLVAEKTAQIYIEALRVGKVSILPDEHAKLLREKYLKSYRQK</sequence>
<evidence type="ECO:0000259" key="3">
    <source>
        <dbReference type="SMART" id="SM01007"/>
    </source>
</evidence>
<dbReference type="eggNOG" id="COG0235">
    <property type="taxonomic scope" value="Bacteria"/>
</dbReference>
<dbReference type="GO" id="GO:0019323">
    <property type="term" value="P:pentose catabolic process"/>
    <property type="evidence" value="ECO:0007669"/>
    <property type="project" value="TreeGrafter"/>
</dbReference>
<dbReference type="KEGG" id="fpe:Ferpe_0843"/>
<dbReference type="GO" id="GO:0046872">
    <property type="term" value="F:metal ion binding"/>
    <property type="evidence" value="ECO:0007669"/>
    <property type="project" value="UniProtKB-KW"/>
</dbReference>
<feature type="domain" description="Class II aldolase/adducin N-terminal" evidence="3">
    <location>
        <begin position="20"/>
        <end position="195"/>
    </location>
</feature>
<dbReference type="PATRIC" id="fig|771875.3.peg.867"/>
<reference evidence="4" key="1">
    <citation type="submission" date="2012-03" db="EMBL/GenBank/DDBJ databases">
        <title>Complete sequence of Fervidobacterium pennivorans DSM 9078.</title>
        <authorList>
            <consortium name="US DOE Joint Genome Institute"/>
            <person name="Lucas S."/>
            <person name="Han J."/>
            <person name="Lapidus A."/>
            <person name="Cheng J.-F."/>
            <person name="Goodwin L."/>
            <person name="Pitluck S."/>
            <person name="Peters L."/>
            <person name="Ovchinnikova G."/>
            <person name="Lu M."/>
            <person name="Detter J.C."/>
            <person name="Han C."/>
            <person name="Tapia R."/>
            <person name="Land M."/>
            <person name="Hauser L."/>
            <person name="Kyrpides N."/>
            <person name="Ivanova N."/>
            <person name="Pagani I."/>
            <person name="Noll K.M."/>
            <person name="Woyke T."/>
        </authorList>
    </citation>
    <scope>NUCLEOTIDE SEQUENCE</scope>
    <source>
        <strain evidence="4">DSM 9078</strain>
    </source>
</reference>
<dbReference type="STRING" id="771875.Ferpe_0843"/>
<dbReference type="InterPro" id="IPR001303">
    <property type="entry name" value="Aldolase_II/adducin_N"/>
</dbReference>
<name>H9UBR6_FERPD</name>
<gene>
    <name evidence="4" type="ordered locus">Ferpe_0843</name>
</gene>
<evidence type="ECO:0000313" key="4">
    <source>
        <dbReference type="EMBL" id="AFG34959.1"/>
    </source>
</evidence>
<protein>
    <submittedName>
        <fullName evidence="4">Ribulose-5-phosphate 4-epimerase-like epimerase or aldolase</fullName>
    </submittedName>
</protein>
<dbReference type="EMBL" id="CP003260">
    <property type="protein sequence ID" value="AFG34959.1"/>
    <property type="molecule type" value="Genomic_DNA"/>
</dbReference>
<dbReference type="PANTHER" id="PTHR22789">
    <property type="entry name" value="FUCULOSE PHOSPHATE ALDOLASE"/>
    <property type="match status" value="1"/>
</dbReference>
<dbReference type="PANTHER" id="PTHR22789:SF0">
    <property type="entry name" value="3-OXO-TETRONATE 4-PHOSPHATE DECARBOXYLASE-RELATED"/>
    <property type="match status" value="1"/>
</dbReference>
<proteinExistence type="predicted"/>